<protein>
    <recommendedName>
        <fullName evidence="5">TolC family protein</fullName>
    </recommendedName>
</protein>
<proteinExistence type="inferred from homology"/>
<feature type="coiled-coil region" evidence="2">
    <location>
        <begin position="363"/>
        <end position="400"/>
    </location>
</feature>
<sequence>MKNALLSFFCAWCLIGCSITNTENEFSSCQHINQNVSLVSQLSLSDLVTDETLVGLVNSIESTSLDIAVARLKVEQAVFNDRLVLNNQNIQFSSSIGYSGSKQFKNKDSSISNNHNASLSSSYSVDLWGKNNIIRIKSSNDLYTQELTLKEARLQLITAVAKKYWNIILVNSQKGISELKIKLLEDKKRIITAKYNNGVVVETMVTEAENALLNEKINFENLMVLNHSLMREMYVLSGGETYFDIELDNFNNVYMEKFKDDFIPMSKISYRYDVSEAEYQLCTALLDYEYSKLDFYPDISIGAALSAGSVNLSDVIRDPVSSWGVDISLPFFNWKEKQIGLGINESKHKQAQINFKSTVLSALTDIKNKLDNVKLQQTKIRQEEKELELAAKLLAQSKLKIEQGVIENSDLIDSKLRLLDQKESLASLTESYLVSELEFKLSIGI</sequence>
<reference evidence="3 4" key="1">
    <citation type="submission" date="2017-03" db="EMBL/GenBank/DDBJ databases">
        <title>Genome sequencing of Shewanella japonica KCTC 22435.</title>
        <authorList>
            <person name="Kim K.M."/>
        </authorList>
    </citation>
    <scope>NUCLEOTIDE SEQUENCE [LARGE SCALE GENOMIC DNA]</scope>
    <source>
        <strain evidence="3 4">KCTC 22435</strain>
    </source>
</reference>
<keyword evidence="4" id="KW-1185">Reference proteome</keyword>
<gene>
    <name evidence="3" type="ORF">SJ2017_2171</name>
</gene>
<evidence type="ECO:0000313" key="3">
    <source>
        <dbReference type="EMBL" id="ARD22468.1"/>
    </source>
</evidence>
<dbReference type="EMBL" id="CP020472">
    <property type="protein sequence ID" value="ARD22468.1"/>
    <property type="molecule type" value="Genomic_DNA"/>
</dbReference>
<organism evidence="3 4">
    <name type="scientific">Shewanella japonica</name>
    <dbReference type="NCBI Taxonomy" id="93973"/>
    <lineage>
        <taxon>Bacteria</taxon>
        <taxon>Pseudomonadati</taxon>
        <taxon>Pseudomonadota</taxon>
        <taxon>Gammaproteobacteria</taxon>
        <taxon>Alteromonadales</taxon>
        <taxon>Shewanellaceae</taxon>
        <taxon>Shewanella</taxon>
    </lineage>
</organism>
<name>A0ABM6JJR7_9GAMM</name>
<keyword evidence="2" id="KW-0175">Coiled coil</keyword>
<dbReference type="InterPro" id="IPR010131">
    <property type="entry name" value="MdtP/NodT-like"/>
</dbReference>
<comment type="similarity">
    <text evidence="1">Belongs to the outer membrane factor (OMF) (TC 1.B.17) family.</text>
</comment>
<dbReference type="Gene3D" id="1.20.1600.10">
    <property type="entry name" value="Outer membrane efflux proteins (OEP)"/>
    <property type="match status" value="1"/>
</dbReference>
<dbReference type="RefSeq" id="WP_080915793.1">
    <property type="nucleotide sequence ID" value="NZ_CP020472.1"/>
</dbReference>
<evidence type="ECO:0000256" key="1">
    <source>
        <dbReference type="ARBA" id="ARBA00007613"/>
    </source>
</evidence>
<accession>A0ABM6JJR7</accession>
<dbReference type="InterPro" id="IPR003423">
    <property type="entry name" value="OMP_efflux"/>
</dbReference>
<evidence type="ECO:0000256" key="2">
    <source>
        <dbReference type="SAM" id="Coils"/>
    </source>
</evidence>
<dbReference type="SUPFAM" id="SSF56954">
    <property type="entry name" value="Outer membrane efflux proteins (OEP)"/>
    <property type="match status" value="1"/>
</dbReference>
<dbReference type="Proteomes" id="UP000191820">
    <property type="component" value="Chromosome"/>
</dbReference>
<evidence type="ECO:0008006" key="5">
    <source>
        <dbReference type="Google" id="ProtNLM"/>
    </source>
</evidence>
<dbReference type="Gene3D" id="2.20.200.10">
    <property type="entry name" value="Outer membrane efflux proteins (OEP)"/>
    <property type="match status" value="1"/>
</dbReference>
<dbReference type="PANTHER" id="PTHR30203">
    <property type="entry name" value="OUTER MEMBRANE CATION EFFLUX PROTEIN"/>
    <property type="match status" value="1"/>
</dbReference>
<dbReference type="Pfam" id="PF02321">
    <property type="entry name" value="OEP"/>
    <property type="match status" value="2"/>
</dbReference>
<evidence type="ECO:0000313" key="4">
    <source>
        <dbReference type="Proteomes" id="UP000191820"/>
    </source>
</evidence>